<dbReference type="Proteomes" id="UP001153076">
    <property type="component" value="Unassembled WGS sequence"/>
</dbReference>
<evidence type="ECO:0000256" key="2">
    <source>
        <dbReference type="ARBA" id="ARBA00022670"/>
    </source>
</evidence>
<feature type="domain" description="Ubiquitin-like protease family profile" evidence="5">
    <location>
        <begin position="470"/>
        <end position="505"/>
    </location>
</feature>
<dbReference type="EMBL" id="JAKOGI010000968">
    <property type="protein sequence ID" value="KAJ8428795.1"/>
    <property type="molecule type" value="Genomic_DNA"/>
</dbReference>
<dbReference type="OrthoDB" id="696486at2759"/>
<feature type="region of interest" description="Disordered" evidence="4">
    <location>
        <begin position="132"/>
        <end position="179"/>
    </location>
</feature>
<accession>A0A9Q1JPU7</accession>
<evidence type="ECO:0000313" key="6">
    <source>
        <dbReference type="EMBL" id="KAJ8428795.1"/>
    </source>
</evidence>
<proteinExistence type="inferred from homology"/>
<dbReference type="Pfam" id="PF02902">
    <property type="entry name" value="Peptidase_C48"/>
    <property type="match status" value="1"/>
</dbReference>
<sequence>MLTAWASMHGRRQSDRWLSNPLRTRRKLARGPLYSSTSTRRGSPIKMGSDSHGLRASVKLIMAACMMRLSCSPNWKKASEPNIIWALFDEQLRRVREVYALEKEANRRILVEFALMKDRLLQLEEWFGAGNGDAGQGAEAAGEATFSGPTLTEGTGKPSGVSGAATQHPSSPPSNVNVNLSADTKVRRTCNEDVLGNRQNVTIFAGEANMQSEPTVQGANKNYELARPADVDDSGIALAAQSSAKEVATEDAKFMPPTIDSVPVSDGDAGMGEEPPITGDGGYCVADMGMSTTTHAGGDQSCPRSSNIVSRMKKVPRLQKPSRVRGSPYTNPTRGMKGGRKGLKSTATGVKAYLTWTLSPAELDLLAAVRARCKDLKDDQYGCKNFDLPEASEKHVNAEFLKGLINVVLTRGVVDRPGRYCIGSFAVHQYCKLLDFRQCEHKRYYRMSIFLDRHDQKVAIGLALMKLAEFTDVLRWEMEHTDCPQKDNGHDCSVYMLMFMDLLSIRADGLYFGQPYVCRARQTTS</sequence>
<dbReference type="SUPFAM" id="SSF54001">
    <property type="entry name" value="Cysteine proteinases"/>
    <property type="match status" value="1"/>
</dbReference>
<comment type="similarity">
    <text evidence="1">Belongs to the peptidase C48 family.</text>
</comment>
<reference evidence="6" key="1">
    <citation type="submission" date="2022-04" db="EMBL/GenBank/DDBJ databases">
        <title>Carnegiea gigantea Genome sequencing and assembly v2.</title>
        <authorList>
            <person name="Copetti D."/>
            <person name="Sanderson M.J."/>
            <person name="Burquez A."/>
            <person name="Wojciechowski M.F."/>
        </authorList>
    </citation>
    <scope>NUCLEOTIDE SEQUENCE</scope>
    <source>
        <strain evidence="6">SGP5-SGP5p</strain>
        <tissue evidence="6">Aerial part</tissue>
    </source>
</reference>
<name>A0A9Q1JPU7_9CARY</name>
<dbReference type="AlphaFoldDB" id="A0A9Q1JPU7"/>
<feature type="region of interest" description="Disordered" evidence="4">
    <location>
        <begin position="316"/>
        <end position="343"/>
    </location>
</feature>
<evidence type="ECO:0000259" key="5">
    <source>
        <dbReference type="Pfam" id="PF02902"/>
    </source>
</evidence>
<protein>
    <recommendedName>
        <fullName evidence="5">Ubiquitin-like protease family profile domain-containing protein</fullName>
    </recommendedName>
</protein>
<evidence type="ECO:0000256" key="4">
    <source>
        <dbReference type="SAM" id="MobiDB-lite"/>
    </source>
</evidence>
<evidence type="ECO:0000313" key="7">
    <source>
        <dbReference type="Proteomes" id="UP001153076"/>
    </source>
</evidence>
<dbReference type="InterPro" id="IPR038765">
    <property type="entry name" value="Papain-like_cys_pep_sf"/>
</dbReference>
<dbReference type="InterPro" id="IPR003653">
    <property type="entry name" value="Peptidase_C48_C"/>
</dbReference>
<evidence type="ECO:0000256" key="3">
    <source>
        <dbReference type="ARBA" id="ARBA00022801"/>
    </source>
</evidence>
<gene>
    <name evidence="6" type="ORF">Cgig2_009980</name>
</gene>
<dbReference type="Gene3D" id="3.40.395.10">
    <property type="entry name" value="Adenoviral Proteinase, Chain A"/>
    <property type="match status" value="1"/>
</dbReference>
<organism evidence="6 7">
    <name type="scientific">Carnegiea gigantea</name>
    <dbReference type="NCBI Taxonomy" id="171969"/>
    <lineage>
        <taxon>Eukaryota</taxon>
        <taxon>Viridiplantae</taxon>
        <taxon>Streptophyta</taxon>
        <taxon>Embryophyta</taxon>
        <taxon>Tracheophyta</taxon>
        <taxon>Spermatophyta</taxon>
        <taxon>Magnoliopsida</taxon>
        <taxon>eudicotyledons</taxon>
        <taxon>Gunneridae</taxon>
        <taxon>Pentapetalae</taxon>
        <taxon>Caryophyllales</taxon>
        <taxon>Cactineae</taxon>
        <taxon>Cactaceae</taxon>
        <taxon>Cactoideae</taxon>
        <taxon>Echinocereeae</taxon>
        <taxon>Carnegiea</taxon>
    </lineage>
</organism>
<dbReference type="GO" id="GO:0008234">
    <property type="term" value="F:cysteine-type peptidase activity"/>
    <property type="evidence" value="ECO:0007669"/>
    <property type="project" value="InterPro"/>
</dbReference>
<comment type="caution">
    <text evidence="6">The sequence shown here is derived from an EMBL/GenBank/DDBJ whole genome shotgun (WGS) entry which is preliminary data.</text>
</comment>
<dbReference type="GO" id="GO:0006508">
    <property type="term" value="P:proteolysis"/>
    <property type="evidence" value="ECO:0007669"/>
    <property type="project" value="UniProtKB-KW"/>
</dbReference>
<keyword evidence="2" id="KW-0645">Protease</keyword>
<evidence type="ECO:0000256" key="1">
    <source>
        <dbReference type="ARBA" id="ARBA00005234"/>
    </source>
</evidence>
<keyword evidence="7" id="KW-1185">Reference proteome</keyword>
<keyword evidence="3" id="KW-0378">Hydrolase</keyword>